<dbReference type="KEGG" id="vg:3974348"/>
<proteinExistence type="predicted"/>
<keyword evidence="3" id="KW-1185">Reference proteome</keyword>
<protein>
    <submittedName>
        <fullName evidence="2">F protein</fullName>
    </submittedName>
</protein>
<dbReference type="InterPro" id="IPR022048">
    <property type="entry name" value="Envelope_fusion-like"/>
</dbReference>
<dbReference type="EMBL" id="DQ123841">
    <property type="protein sequence ID" value="AAZ38174.1"/>
    <property type="molecule type" value="Genomic_DNA"/>
</dbReference>
<reference evidence="2 3" key="2">
    <citation type="journal article" date="2006" name="J. Gen. Virol.">
        <title>Genome sequence of an enhancin gene-rich nucleopolyhedrovirus (NPV) from Agrotis segetum: collinearity with Spodoptera exigua multiple NPV.</title>
        <authorList>
            <person name="Jakubowska A.K."/>
            <person name="Peters S.A."/>
            <person name="Ziemnicka J."/>
            <person name="Vlak J.M."/>
            <person name="van Oers M.M."/>
        </authorList>
    </citation>
    <scope>NUCLEOTIDE SEQUENCE [LARGE SCALE GENOMIC DNA]</scope>
</reference>
<evidence type="ECO:0000313" key="3">
    <source>
        <dbReference type="Proteomes" id="UP000204644"/>
    </source>
</evidence>
<sequence length="670" mass="76844">MVSFKVFVCVVLSALAGGAAMEAKEFVQVTTLPETSGLYFQYINKMQFVQNIWHFVIEMDHGSVFYRLKEINYIATNLLKYINNTIKHSDIYGQCPSAPTLLVELQHLLQVTIPNLARQHSLLDQKVPITPASASLDIAKIDEPYVPSRRVKRGLLNFMGKVDKYLFGLMDSDDAHLLHQVANTSNSLNSQVKQLTDELITLSDYVEHKEAVDKNLGTNACMYMSTKYNLLCSQLEEVAVLYNKLDRAVDNAKLNHINSMVITPTRLLQEMKNVSIHLAGLSWPVPLEEKYMHVLTDVMMNIHVFVTPKRKLLFILEVPLVNSETYELFHTIPLPYCDKSRKCAILLPDSKFLAVSLDRRNYVRFDDVQACRVTSNAILCFIPQVIYDVNQAKLCDIRIFMKSHKGIDFNKDCDVRVGKFEDELFYPTSDYNNWLYVLQEDIDLNFQCLPSDIVGDGRSIKPVTLKSGVGLIHANGKVSCEMTTKKVRLQLYELYYNLNTVINVPIETSFNFSLALEDIDDLQLDTMKTNTDLDHNKLHELTSRLRDLRSRMNNNTQFSGSDTHDDVNNGIFSGLSDWFSGIGVEFHYIKTIVIWVIMALLTLAVVKVYRTFCAGSCSTLFSCFRRNRDPTVVRRDDRDMYYETTLPRRNKKRIVIADDDDDDIEMRRLK</sequence>
<keyword evidence="1" id="KW-0812">Transmembrane</keyword>
<evidence type="ECO:0000256" key="1">
    <source>
        <dbReference type="SAM" id="Phobius"/>
    </source>
</evidence>
<dbReference type="GeneID" id="3974348"/>
<dbReference type="OrthoDB" id="3109at10239"/>
<organismHost>
    <name type="scientific">Lepidoptera</name>
    <name type="common">moths &amp; butterflies</name>
    <dbReference type="NCBI Taxonomy" id="7088"/>
</organismHost>
<keyword evidence="1" id="KW-1133">Transmembrane helix</keyword>
<name>Q287R4_NPVAS</name>
<dbReference type="RefSeq" id="YP_529678.1">
    <property type="nucleotide sequence ID" value="NC_007921.1"/>
</dbReference>
<dbReference type="Pfam" id="PF12259">
    <property type="entry name" value="Baculo_F"/>
    <property type="match status" value="1"/>
</dbReference>
<accession>Q287R4</accession>
<evidence type="ECO:0000313" key="2">
    <source>
        <dbReference type="EMBL" id="AAZ38174.1"/>
    </source>
</evidence>
<keyword evidence="1" id="KW-0472">Membrane</keyword>
<reference evidence="3" key="1">
    <citation type="journal article" date="2005" name="J. Invertebr. Pathol.">
        <title>Molecular characterization of Agrotis segetum nucleopolyhedrovirus from Poland.</title>
        <authorList>
            <person name="Jakubowska A."/>
            <person name="van Oers M.M."/>
            <person name="Ziemnicka J."/>
            <person name="Lipa J.J."/>
            <person name="Vlak J.M."/>
        </authorList>
    </citation>
    <scope>NUCLEOTIDE SEQUENCE [LARGE SCALE GENOMIC DNA]</scope>
</reference>
<feature type="transmembrane region" description="Helical" evidence="1">
    <location>
        <begin position="592"/>
        <end position="609"/>
    </location>
</feature>
<organism evidence="2 3">
    <name type="scientific">Agrotis segetum nuclear polyhedrosis virus</name>
    <name type="common">AsNPV</name>
    <dbReference type="NCBI Taxonomy" id="1962501"/>
    <lineage>
        <taxon>Viruses</taxon>
        <taxon>Viruses incertae sedis</taxon>
        <taxon>Naldaviricetes</taxon>
        <taxon>Lefavirales</taxon>
        <taxon>Baculoviridae</taxon>
        <taxon>Alphabaculovirus</taxon>
        <taxon>Alphabaculovirus agsegetum</taxon>
    </lineage>
</organism>
<dbReference type="Proteomes" id="UP000204644">
    <property type="component" value="Segment"/>
</dbReference>